<evidence type="ECO:0000313" key="3">
    <source>
        <dbReference type="Proteomes" id="UP000186922"/>
    </source>
</evidence>
<proteinExistence type="predicted"/>
<sequence>MKRRIPPEAPSTPNPDVPMPDIQDDPDLPAELTMEDLEFNFPLEQQPSA</sequence>
<evidence type="ECO:0000313" key="2">
    <source>
        <dbReference type="EMBL" id="GAV06210.1"/>
    </source>
</evidence>
<organism evidence="2 3">
    <name type="scientific">Ramazzottius varieornatus</name>
    <name type="common">Water bear</name>
    <name type="synonym">Tardigrade</name>
    <dbReference type="NCBI Taxonomy" id="947166"/>
    <lineage>
        <taxon>Eukaryota</taxon>
        <taxon>Metazoa</taxon>
        <taxon>Ecdysozoa</taxon>
        <taxon>Tardigrada</taxon>
        <taxon>Eutardigrada</taxon>
        <taxon>Parachela</taxon>
        <taxon>Hypsibioidea</taxon>
        <taxon>Ramazzottiidae</taxon>
        <taxon>Ramazzottius</taxon>
    </lineage>
</organism>
<dbReference type="AlphaFoldDB" id="A0A1D1VXR5"/>
<accession>A0A1D1VXR5</accession>
<protein>
    <submittedName>
        <fullName evidence="2">Uncharacterized protein</fullName>
    </submittedName>
</protein>
<evidence type="ECO:0000256" key="1">
    <source>
        <dbReference type="SAM" id="MobiDB-lite"/>
    </source>
</evidence>
<name>A0A1D1VXR5_RAMVA</name>
<gene>
    <name evidence="2" type="primary">RvY_16234-1</name>
    <name evidence="2" type="synonym">RvY_16234.1</name>
    <name evidence="2" type="ORF">RvY_16234</name>
</gene>
<feature type="compositionally biased region" description="Pro residues" evidence="1">
    <location>
        <begin position="7"/>
        <end position="18"/>
    </location>
</feature>
<feature type="region of interest" description="Disordered" evidence="1">
    <location>
        <begin position="1"/>
        <end position="29"/>
    </location>
</feature>
<keyword evidence="3" id="KW-1185">Reference proteome</keyword>
<dbReference type="EMBL" id="BDGG01000013">
    <property type="protein sequence ID" value="GAV06210.1"/>
    <property type="molecule type" value="Genomic_DNA"/>
</dbReference>
<reference evidence="2 3" key="1">
    <citation type="journal article" date="2016" name="Nat. Commun.">
        <title>Extremotolerant tardigrade genome and improved radiotolerance of human cultured cells by tardigrade-unique protein.</title>
        <authorList>
            <person name="Hashimoto T."/>
            <person name="Horikawa D.D."/>
            <person name="Saito Y."/>
            <person name="Kuwahara H."/>
            <person name="Kozuka-Hata H."/>
            <person name="Shin-I T."/>
            <person name="Minakuchi Y."/>
            <person name="Ohishi K."/>
            <person name="Motoyama A."/>
            <person name="Aizu T."/>
            <person name="Enomoto A."/>
            <person name="Kondo K."/>
            <person name="Tanaka S."/>
            <person name="Hara Y."/>
            <person name="Koshikawa S."/>
            <person name="Sagara H."/>
            <person name="Miura T."/>
            <person name="Yokobori S."/>
            <person name="Miyagawa K."/>
            <person name="Suzuki Y."/>
            <person name="Kubo T."/>
            <person name="Oyama M."/>
            <person name="Kohara Y."/>
            <person name="Fujiyama A."/>
            <person name="Arakawa K."/>
            <person name="Katayama T."/>
            <person name="Toyoda A."/>
            <person name="Kunieda T."/>
        </authorList>
    </citation>
    <scope>NUCLEOTIDE SEQUENCE [LARGE SCALE GENOMIC DNA]</scope>
    <source>
        <strain evidence="2 3">YOKOZUNA-1</strain>
    </source>
</reference>
<comment type="caution">
    <text evidence="2">The sequence shown here is derived from an EMBL/GenBank/DDBJ whole genome shotgun (WGS) entry which is preliminary data.</text>
</comment>
<dbReference type="Proteomes" id="UP000186922">
    <property type="component" value="Unassembled WGS sequence"/>
</dbReference>